<feature type="compositionally biased region" description="Low complexity" evidence="1">
    <location>
        <begin position="138"/>
        <end position="148"/>
    </location>
</feature>
<evidence type="ECO:0000313" key="2">
    <source>
        <dbReference type="EMBL" id="CAB4615666.1"/>
    </source>
</evidence>
<name>A0A6J6HRM5_9ZZZZ</name>
<dbReference type="AlphaFoldDB" id="A0A6J6HRM5"/>
<feature type="region of interest" description="Disordered" evidence="1">
    <location>
        <begin position="126"/>
        <end position="148"/>
    </location>
</feature>
<sequence length="169" mass="17204">MKFSVNASDILLATGVARSLNRPSESATHNSLESSFGSEVMEATSVTSSNQRLPVAIAASIALPTDSGTGLEFAPAICLAWVSTNDQFNPSVVSPGTIAEVSLDKSCCRAAGSTGRPAALAICSGSSGSPARKRRSNASKSSGFCSSTKSSLASYSIRLLAQNGNRLGA</sequence>
<proteinExistence type="predicted"/>
<dbReference type="EMBL" id="CAEZVE010000013">
    <property type="protein sequence ID" value="CAB4615666.1"/>
    <property type="molecule type" value="Genomic_DNA"/>
</dbReference>
<organism evidence="2">
    <name type="scientific">freshwater metagenome</name>
    <dbReference type="NCBI Taxonomy" id="449393"/>
    <lineage>
        <taxon>unclassified sequences</taxon>
        <taxon>metagenomes</taxon>
        <taxon>ecological metagenomes</taxon>
    </lineage>
</organism>
<protein>
    <submittedName>
        <fullName evidence="2">Unannotated protein</fullName>
    </submittedName>
</protein>
<evidence type="ECO:0000256" key="1">
    <source>
        <dbReference type="SAM" id="MobiDB-lite"/>
    </source>
</evidence>
<accession>A0A6J6HRM5</accession>
<reference evidence="2" key="1">
    <citation type="submission" date="2020-05" db="EMBL/GenBank/DDBJ databases">
        <authorList>
            <person name="Chiriac C."/>
            <person name="Salcher M."/>
            <person name="Ghai R."/>
            <person name="Kavagutti S V."/>
        </authorList>
    </citation>
    <scope>NUCLEOTIDE SEQUENCE</scope>
</reference>
<gene>
    <name evidence="2" type="ORF">UFOPK1931_00154</name>
</gene>